<gene>
    <name evidence="1" type="ORF">CKAH01_10227</name>
</gene>
<reference evidence="1" key="1">
    <citation type="submission" date="2023-02" db="EMBL/GenBank/DDBJ databases">
        <title>Colletotrichum kahawae CIFC_Que2 genome sequencing and assembly.</title>
        <authorList>
            <person name="Baroncelli R."/>
        </authorList>
    </citation>
    <scope>NUCLEOTIDE SEQUENCE</scope>
    <source>
        <strain evidence="1">CIFC_Que2</strain>
    </source>
</reference>
<evidence type="ECO:0000313" key="1">
    <source>
        <dbReference type="EMBL" id="KAK2729413.1"/>
    </source>
</evidence>
<protein>
    <submittedName>
        <fullName evidence="1">Uncharacterized protein</fullName>
    </submittedName>
</protein>
<accession>A0AAD9XXT6</accession>
<dbReference type="Proteomes" id="UP001281614">
    <property type="component" value="Unassembled WGS sequence"/>
</dbReference>
<comment type="caution">
    <text evidence="1">The sequence shown here is derived from an EMBL/GenBank/DDBJ whole genome shotgun (WGS) entry which is preliminary data.</text>
</comment>
<sequence>MQSSTIEEQARPWMPLLYAQTLTGSRVYQGGEEEDKSSVVVTIPSRQAAAGEEVDEGGLVVSKHGAGDL</sequence>
<keyword evidence="2" id="KW-1185">Reference proteome</keyword>
<organism evidence="1 2">
    <name type="scientific">Colletotrichum kahawae</name>
    <name type="common">Coffee berry disease fungus</name>
    <dbReference type="NCBI Taxonomy" id="34407"/>
    <lineage>
        <taxon>Eukaryota</taxon>
        <taxon>Fungi</taxon>
        <taxon>Dikarya</taxon>
        <taxon>Ascomycota</taxon>
        <taxon>Pezizomycotina</taxon>
        <taxon>Sordariomycetes</taxon>
        <taxon>Hypocreomycetidae</taxon>
        <taxon>Glomerellales</taxon>
        <taxon>Glomerellaceae</taxon>
        <taxon>Colletotrichum</taxon>
        <taxon>Colletotrichum gloeosporioides species complex</taxon>
    </lineage>
</organism>
<name>A0AAD9XXT6_COLKA</name>
<dbReference type="EMBL" id="VYYT01000788">
    <property type="protein sequence ID" value="KAK2729413.1"/>
    <property type="molecule type" value="Genomic_DNA"/>
</dbReference>
<proteinExistence type="predicted"/>
<evidence type="ECO:0000313" key="2">
    <source>
        <dbReference type="Proteomes" id="UP001281614"/>
    </source>
</evidence>
<dbReference type="AlphaFoldDB" id="A0AAD9XXT6"/>